<accession>A0A846XJU1</accession>
<dbReference type="PANTHER" id="PTHR43433:SF10">
    <property type="entry name" value="AB HYDROLASE-1 DOMAIN-CONTAINING PROTEIN"/>
    <property type="match status" value="1"/>
</dbReference>
<gene>
    <name evidence="1" type="ORF">HGA13_26385</name>
</gene>
<comment type="caution">
    <text evidence="1">The sequence shown here is derived from an EMBL/GenBank/DDBJ whole genome shotgun (WGS) entry which is preliminary data.</text>
</comment>
<keyword evidence="1" id="KW-0378">Hydrolase</keyword>
<keyword evidence="2" id="KW-1185">Reference proteome</keyword>
<proteinExistence type="predicted"/>
<dbReference type="PANTHER" id="PTHR43433">
    <property type="entry name" value="HYDROLASE, ALPHA/BETA FOLD FAMILY PROTEIN"/>
    <property type="match status" value="1"/>
</dbReference>
<reference evidence="1 2" key="1">
    <citation type="submission" date="2020-04" db="EMBL/GenBank/DDBJ databases">
        <title>MicrobeNet Type strains.</title>
        <authorList>
            <person name="Nicholson A.C."/>
        </authorList>
    </citation>
    <scope>NUCLEOTIDE SEQUENCE [LARGE SCALE GENOMIC DNA]</scope>
    <source>
        <strain evidence="1 2">DSM 45078</strain>
    </source>
</reference>
<dbReference type="InterPro" id="IPR029058">
    <property type="entry name" value="AB_hydrolase_fold"/>
</dbReference>
<dbReference type="GO" id="GO:0016787">
    <property type="term" value="F:hydrolase activity"/>
    <property type="evidence" value="ECO:0007669"/>
    <property type="project" value="UniProtKB-KW"/>
</dbReference>
<dbReference type="Proteomes" id="UP000565715">
    <property type="component" value="Unassembled WGS sequence"/>
</dbReference>
<dbReference type="EMBL" id="JAAXOO010000007">
    <property type="protein sequence ID" value="NKY36571.1"/>
    <property type="molecule type" value="Genomic_DNA"/>
</dbReference>
<protein>
    <submittedName>
        <fullName evidence="1">Alpha/beta hydrolase</fullName>
    </submittedName>
</protein>
<dbReference type="InterPro" id="IPR050471">
    <property type="entry name" value="AB_hydrolase"/>
</dbReference>
<organism evidence="1 2">
    <name type="scientific">Nocardia speluncae</name>
    <dbReference type="NCBI Taxonomy" id="419477"/>
    <lineage>
        <taxon>Bacteria</taxon>
        <taxon>Bacillati</taxon>
        <taxon>Actinomycetota</taxon>
        <taxon>Actinomycetes</taxon>
        <taxon>Mycobacteriales</taxon>
        <taxon>Nocardiaceae</taxon>
        <taxon>Nocardia</taxon>
    </lineage>
</organism>
<dbReference type="AlphaFoldDB" id="A0A846XJU1"/>
<evidence type="ECO:0000313" key="2">
    <source>
        <dbReference type="Proteomes" id="UP000565715"/>
    </source>
</evidence>
<name>A0A846XJU1_9NOCA</name>
<evidence type="ECO:0000313" key="1">
    <source>
        <dbReference type="EMBL" id="NKY36571.1"/>
    </source>
</evidence>
<dbReference type="Gene3D" id="3.40.50.1820">
    <property type="entry name" value="alpha/beta hydrolase"/>
    <property type="match status" value="1"/>
</dbReference>
<dbReference type="RefSeq" id="WP_068038861.1">
    <property type="nucleotide sequence ID" value="NZ_JAAXOO010000007.1"/>
</dbReference>
<sequence length="290" mass="31017">MDRLHMEDPARAGVTTLRDGRRSAWAEWGPADGRPVLFCPGAGWGRRLGFGFGAATALGVRLISVERPGSGESTGMPGRTLLDWADDIGQLGFADPAVVGFSQGAPFALALAARGITSEVAIVSGGDELAHPGTTLPDEVRRLVDLVAADPAGAERDFARFGSAETLWRLSVEGSSEADREIYLQPDFAAAFRRALDTGFAQGPAGYARDTVLHFARWPFRVEELTARVHLWYGGRDDNPTHSPDHGTTLAARIPNATRHYLPDSGAALLWTHAGEILRQLLAQSPGTPT</sequence>
<dbReference type="SUPFAM" id="SSF53474">
    <property type="entry name" value="alpha/beta-Hydrolases"/>
    <property type="match status" value="1"/>
</dbReference>